<organism evidence="1 2">
    <name type="scientific">Plakobranchus ocellatus</name>
    <dbReference type="NCBI Taxonomy" id="259542"/>
    <lineage>
        <taxon>Eukaryota</taxon>
        <taxon>Metazoa</taxon>
        <taxon>Spiralia</taxon>
        <taxon>Lophotrochozoa</taxon>
        <taxon>Mollusca</taxon>
        <taxon>Gastropoda</taxon>
        <taxon>Heterobranchia</taxon>
        <taxon>Euthyneura</taxon>
        <taxon>Panpulmonata</taxon>
        <taxon>Sacoglossa</taxon>
        <taxon>Placobranchoidea</taxon>
        <taxon>Plakobranchidae</taxon>
        <taxon>Plakobranchus</taxon>
    </lineage>
</organism>
<name>A0AAV3XZB4_9GAST</name>
<sequence length="83" mass="9138">MIKTPIFSDLGTLTTSSATVKKQFPFYCTRPKLPKKGGLRGGKLAECPATPHERNRSVTGVLKYPHHWPGRNSLGTCQLKQDG</sequence>
<dbReference type="EMBL" id="BLXT01000208">
    <property type="protein sequence ID" value="GFN75068.1"/>
    <property type="molecule type" value="Genomic_DNA"/>
</dbReference>
<gene>
    <name evidence="1" type="ORF">PoB_000157400</name>
</gene>
<evidence type="ECO:0000313" key="1">
    <source>
        <dbReference type="EMBL" id="GFN75068.1"/>
    </source>
</evidence>
<keyword evidence="2" id="KW-1185">Reference proteome</keyword>
<accession>A0AAV3XZB4</accession>
<dbReference type="Proteomes" id="UP000735302">
    <property type="component" value="Unassembled WGS sequence"/>
</dbReference>
<proteinExistence type="predicted"/>
<comment type="caution">
    <text evidence="1">The sequence shown here is derived from an EMBL/GenBank/DDBJ whole genome shotgun (WGS) entry which is preliminary data.</text>
</comment>
<protein>
    <submittedName>
        <fullName evidence="1">Uncharacterized protein</fullName>
    </submittedName>
</protein>
<reference evidence="1 2" key="1">
    <citation type="journal article" date="2021" name="Elife">
        <title>Chloroplast acquisition without the gene transfer in kleptoplastic sea slugs, Plakobranchus ocellatus.</title>
        <authorList>
            <person name="Maeda T."/>
            <person name="Takahashi S."/>
            <person name="Yoshida T."/>
            <person name="Shimamura S."/>
            <person name="Takaki Y."/>
            <person name="Nagai Y."/>
            <person name="Toyoda A."/>
            <person name="Suzuki Y."/>
            <person name="Arimoto A."/>
            <person name="Ishii H."/>
            <person name="Satoh N."/>
            <person name="Nishiyama T."/>
            <person name="Hasebe M."/>
            <person name="Maruyama T."/>
            <person name="Minagawa J."/>
            <person name="Obokata J."/>
            <person name="Shigenobu S."/>
        </authorList>
    </citation>
    <scope>NUCLEOTIDE SEQUENCE [LARGE SCALE GENOMIC DNA]</scope>
</reference>
<dbReference type="AlphaFoldDB" id="A0AAV3XZB4"/>
<evidence type="ECO:0000313" key="2">
    <source>
        <dbReference type="Proteomes" id="UP000735302"/>
    </source>
</evidence>